<keyword evidence="3 5" id="KW-1133">Transmembrane helix</keyword>
<evidence type="ECO:0000313" key="7">
    <source>
        <dbReference type="Proteomes" id="UP001329825"/>
    </source>
</evidence>
<comment type="subcellular location">
    <subcellularLocation>
        <location evidence="1">Membrane</location>
        <topology evidence="1">Multi-pass membrane protein</topology>
    </subcellularLocation>
</comment>
<keyword evidence="4 5" id="KW-0472">Membrane</keyword>
<feature type="transmembrane region" description="Helical" evidence="5">
    <location>
        <begin position="173"/>
        <end position="199"/>
    </location>
</feature>
<proteinExistence type="predicted"/>
<organism evidence="6 7">
    <name type="scientific">Kwoniella shivajii</name>
    <dbReference type="NCBI Taxonomy" id="564305"/>
    <lineage>
        <taxon>Eukaryota</taxon>
        <taxon>Fungi</taxon>
        <taxon>Dikarya</taxon>
        <taxon>Basidiomycota</taxon>
        <taxon>Agaricomycotina</taxon>
        <taxon>Tremellomycetes</taxon>
        <taxon>Tremellales</taxon>
        <taxon>Cryptococcaceae</taxon>
        <taxon>Kwoniella</taxon>
    </lineage>
</organism>
<dbReference type="PANTHER" id="PTHR31465:SF1">
    <property type="entry name" value="PROTEIN RTA1-RELATED"/>
    <property type="match status" value="1"/>
</dbReference>
<feature type="transmembrane region" description="Helical" evidence="5">
    <location>
        <begin position="27"/>
        <end position="49"/>
    </location>
</feature>
<feature type="transmembrane region" description="Helical" evidence="5">
    <location>
        <begin position="256"/>
        <end position="275"/>
    </location>
</feature>
<name>A0ABZ1CRE7_9TREE</name>
<dbReference type="RefSeq" id="XP_062789055.1">
    <property type="nucleotide sequence ID" value="XM_062933004.1"/>
</dbReference>
<feature type="transmembrane region" description="Helical" evidence="5">
    <location>
        <begin position="220"/>
        <end position="241"/>
    </location>
</feature>
<evidence type="ECO:0000313" key="6">
    <source>
        <dbReference type="EMBL" id="WRT64315.1"/>
    </source>
</evidence>
<evidence type="ECO:0000256" key="1">
    <source>
        <dbReference type="ARBA" id="ARBA00004141"/>
    </source>
</evidence>
<evidence type="ECO:0008006" key="8">
    <source>
        <dbReference type="Google" id="ProtNLM"/>
    </source>
</evidence>
<evidence type="ECO:0000256" key="3">
    <source>
        <dbReference type="ARBA" id="ARBA00022989"/>
    </source>
</evidence>
<protein>
    <recommendedName>
        <fullName evidence="8">RTA1 domain protein</fullName>
    </recommendedName>
</protein>
<dbReference type="Pfam" id="PF04479">
    <property type="entry name" value="RTA1"/>
    <property type="match status" value="1"/>
</dbReference>
<feature type="transmembrane region" description="Helical" evidence="5">
    <location>
        <begin position="131"/>
        <end position="153"/>
    </location>
</feature>
<dbReference type="EMBL" id="CP141881">
    <property type="protein sequence ID" value="WRT64315.1"/>
    <property type="molecule type" value="Genomic_DNA"/>
</dbReference>
<gene>
    <name evidence="6" type="ORF">IL334_001247</name>
</gene>
<reference evidence="6 7" key="1">
    <citation type="submission" date="2024-01" db="EMBL/GenBank/DDBJ databases">
        <title>Comparative genomics of Cryptococcus and Kwoniella reveals pathogenesis evolution and contrasting modes of karyotype evolution via chromosome fusion or intercentromeric recombination.</title>
        <authorList>
            <person name="Coelho M.A."/>
            <person name="David-Palma M."/>
            <person name="Shea T."/>
            <person name="Bowers K."/>
            <person name="McGinley-Smith S."/>
            <person name="Mohammad A.W."/>
            <person name="Gnirke A."/>
            <person name="Yurkov A.M."/>
            <person name="Nowrousian M."/>
            <person name="Sun S."/>
            <person name="Cuomo C.A."/>
            <person name="Heitman J."/>
        </authorList>
    </citation>
    <scope>NUCLEOTIDE SEQUENCE [LARGE SCALE GENOMIC DNA]</scope>
    <source>
        <strain evidence="6">CBS 11374</strain>
    </source>
</reference>
<feature type="transmembrane region" description="Helical" evidence="5">
    <location>
        <begin position="86"/>
        <end position="110"/>
    </location>
</feature>
<dbReference type="Proteomes" id="UP001329825">
    <property type="component" value="Chromosome 1"/>
</dbReference>
<feature type="transmembrane region" description="Helical" evidence="5">
    <location>
        <begin position="56"/>
        <end position="74"/>
    </location>
</feature>
<dbReference type="GeneID" id="87953378"/>
<sequence>MPYAGPIVNPPESGNAPFWQYGYVPSLPMGIIGVTSFMLISGPHLWWFVKKRGVRSVHCLFFFACLIEALGYGARLYSHTHEWSGMAFLLGIVVVQIATILITAGLYKAIQRGLKYMPDGQRLSPMRIRSMLTVCIILDVVWVFMQIAGQYYWCAAQASEIVGIIPTFALGTSTFIFLAGNVLQAITTIIIFVFCMVILKRSSRALTTISPETTLPHIKPLIIQVMISLGLFFVSLIMRIAEGAQGAYENAASHEVYFGVFEYLPIFAIIALWAIRPLHRFIFPFGHPRHHSQAPEIAITSANSAAEQTTKI</sequence>
<evidence type="ECO:0000256" key="5">
    <source>
        <dbReference type="SAM" id="Phobius"/>
    </source>
</evidence>
<evidence type="ECO:0000256" key="2">
    <source>
        <dbReference type="ARBA" id="ARBA00022692"/>
    </source>
</evidence>
<accession>A0ABZ1CRE7</accession>
<dbReference type="PANTHER" id="PTHR31465">
    <property type="entry name" value="PROTEIN RTA1-RELATED"/>
    <property type="match status" value="1"/>
</dbReference>
<dbReference type="InterPro" id="IPR007568">
    <property type="entry name" value="RTA1"/>
</dbReference>
<keyword evidence="2 5" id="KW-0812">Transmembrane</keyword>
<evidence type="ECO:0000256" key="4">
    <source>
        <dbReference type="ARBA" id="ARBA00023136"/>
    </source>
</evidence>
<keyword evidence="7" id="KW-1185">Reference proteome</keyword>